<evidence type="ECO:0000256" key="2">
    <source>
        <dbReference type="RuleBase" id="RU362080"/>
    </source>
</evidence>
<comment type="caution">
    <text evidence="3">The sequence shown here is derived from an EMBL/GenBank/DDBJ whole genome shotgun (WGS) entry which is preliminary data.</text>
</comment>
<dbReference type="SUPFAM" id="SSF143120">
    <property type="entry name" value="YefM-like"/>
    <property type="match status" value="1"/>
</dbReference>
<dbReference type="Proteomes" id="UP001564760">
    <property type="component" value="Unassembled WGS sequence"/>
</dbReference>
<name>A0ABV4C8L7_9MYCO</name>
<comment type="similarity">
    <text evidence="1 2">Belongs to the phD/YefM antitoxin family.</text>
</comment>
<gene>
    <name evidence="3" type="ORF">AB8998_29825</name>
</gene>
<reference evidence="3 4" key="1">
    <citation type="submission" date="2024-08" db="EMBL/GenBank/DDBJ databases">
        <title>Mycobacterium servetensis sp. nov., a novel rapid-growing mycobacterial species recovered from a human patient in Zaragoza, Spain.</title>
        <authorList>
            <person name="Tristancho-Baro A.I."/>
            <person name="Buenestado-Serrano S."/>
            <person name="Garcia De Viedma D."/>
            <person name="Milagro-Beamonte A."/>
            <person name="Burillo N."/>
            <person name="Sanz S."/>
            <person name="Lopez-Calleja A.I."/>
            <person name="Penas-Utrilla D."/>
            <person name="Guardingo M."/>
            <person name="Garcia M.J."/>
            <person name="Vinuelas-Bayon J."/>
        </authorList>
    </citation>
    <scope>NUCLEOTIDE SEQUENCE [LARGE SCALE GENOMIC DNA]</scope>
    <source>
        <strain evidence="4">HUMS_12744610</strain>
    </source>
</reference>
<dbReference type="EMBL" id="JBGEDP010000002">
    <property type="protein sequence ID" value="MEY8018879.1"/>
    <property type="molecule type" value="Genomic_DNA"/>
</dbReference>
<dbReference type="RefSeq" id="WP_369741938.1">
    <property type="nucleotide sequence ID" value="NZ_JBGEDP010000002.1"/>
</dbReference>
<evidence type="ECO:0000256" key="1">
    <source>
        <dbReference type="ARBA" id="ARBA00009981"/>
    </source>
</evidence>
<dbReference type="Gene3D" id="3.40.1620.10">
    <property type="entry name" value="YefM-like domain"/>
    <property type="match status" value="1"/>
</dbReference>
<dbReference type="InterPro" id="IPR006442">
    <property type="entry name" value="Antitoxin_Phd/YefM"/>
</dbReference>
<dbReference type="InterPro" id="IPR036165">
    <property type="entry name" value="YefM-like_sf"/>
</dbReference>
<accession>A0ABV4C8L7</accession>
<protein>
    <recommendedName>
        <fullName evidence="2">Antitoxin</fullName>
    </recommendedName>
</protein>
<keyword evidence="4" id="KW-1185">Reference proteome</keyword>
<proteinExistence type="inferred from homology"/>
<sequence>MTRHELRDLRWTLRSVVGEVAATGVAVVIADDNTDVAVIVSMSDYERLRANRPLLSRISAGPGGGGFGWRNLPTVGTILRKIFSRQALTIRRIDRVTWNS</sequence>
<dbReference type="Pfam" id="PF02604">
    <property type="entry name" value="PhdYeFM_antitox"/>
    <property type="match status" value="1"/>
</dbReference>
<organism evidence="3 4">
    <name type="scientific">Mycobacterium servetii</name>
    <dbReference type="NCBI Taxonomy" id="3237418"/>
    <lineage>
        <taxon>Bacteria</taxon>
        <taxon>Bacillati</taxon>
        <taxon>Actinomycetota</taxon>
        <taxon>Actinomycetes</taxon>
        <taxon>Mycobacteriales</taxon>
        <taxon>Mycobacteriaceae</taxon>
        <taxon>Mycobacterium</taxon>
    </lineage>
</organism>
<evidence type="ECO:0000313" key="3">
    <source>
        <dbReference type="EMBL" id="MEY8018879.1"/>
    </source>
</evidence>
<comment type="function">
    <text evidence="2">Antitoxin component of a type II toxin-antitoxin (TA) system.</text>
</comment>
<dbReference type="NCBIfam" id="TIGR01552">
    <property type="entry name" value="phd_fam"/>
    <property type="match status" value="1"/>
</dbReference>
<evidence type="ECO:0000313" key="4">
    <source>
        <dbReference type="Proteomes" id="UP001564760"/>
    </source>
</evidence>